<dbReference type="RefSeq" id="WP_007802756.1">
    <property type="nucleotide sequence ID" value="NZ_DS022277.1"/>
</dbReference>
<comment type="similarity">
    <text evidence="1">Belongs to the ABC transporter superfamily.</text>
</comment>
<dbReference type="PANTHER" id="PTHR42788">
    <property type="entry name" value="TAURINE IMPORT ATP-BINDING PROTEIN-RELATED"/>
    <property type="match status" value="1"/>
</dbReference>
<dbReference type="OrthoDB" id="9802264at2"/>
<proteinExistence type="inferred from homology"/>
<organism evidence="6 7">
    <name type="scientific">Salipiger bermudensis (strain DSM 26914 / JCM 13377 / KCTC 12554 / HTCC2601)</name>
    <name type="common">Pelagibaca bermudensis</name>
    <dbReference type="NCBI Taxonomy" id="314265"/>
    <lineage>
        <taxon>Bacteria</taxon>
        <taxon>Pseudomonadati</taxon>
        <taxon>Pseudomonadota</taxon>
        <taxon>Alphaproteobacteria</taxon>
        <taxon>Rhodobacterales</taxon>
        <taxon>Roseobacteraceae</taxon>
        <taxon>Salipiger</taxon>
    </lineage>
</organism>
<keyword evidence="3" id="KW-0547">Nucleotide-binding</keyword>
<accession>Q0FS66</accession>
<dbReference type="PROSITE" id="PS00211">
    <property type="entry name" value="ABC_TRANSPORTER_1"/>
    <property type="match status" value="1"/>
</dbReference>
<feature type="domain" description="ABC transporter" evidence="5">
    <location>
        <begin position="9"/>
        <end position="240"/>
    </location>
</feature>
<evidence type="ECO:0000256" key="1">
    <source>
        <dbReference type="ARBA" id="ARBA00005417"/>
    </source>
</evidence>
<keyword evidence="4" id="KW-0067">ATP-binding</keyword>
<dbReference type="PANTHER" id="PTHR42788:SF13">
    <property type="entry name" value="ALIPHATIC SULFONATES IMPORT ATP-BINDING PROTEIN SSUB"/>
    <property type="match status" value="1"/>
</dbReference>
<comment type="caution">
    <text evidence="6">The sequence shown here is derived from an EMBL/GenBank/DDBJ whole genome shotgun (WGS) entry which is preliminary data.</text>
</comment>
<dbReference type="Gene3D" id="3.40.50.300">
    <property type="entry name" value="P-loop containing nucleotide triphosphate hydrolases"/>
    <property type="match status" value="1"/>
</dbReference>
<dbReference type="GO" id="GO:0016887">
    <property type="term" value="F:ATP hydrolysis activity"/>
    <property type="evidence" value="ECO:0007669"/>
    <property type="project" value="InterPro"/>
</dbReference>
<dbReference type="SUPFAM" id="SSF52540">
    <property type="entry name" value="P-loop containing nucleoside triphosphate hydrolases"/>
    <property type="match status" value="1"/>
</dbReference>
<dbReference type="Proteomes" id="UP000006230">
    <property type="component" value="Unassembled WGS sequence"/>
</dbReference>
<dbReference type="EMBL" id="AATQ01000009">
    <property type="protein sequence ID" value="EAU47135.1"/>
    <property type="molecule type" value="Genomic_DNA"/>
</dbReference>
<evidence type="ECO:0000256" key="4">
    <source>
        <dbReference type="ARBA" id="ARBA00022840"/>
    </source>
</evidence>
<evidence type="ECO:0000256" key="3">
    <source>
        <dbReference type="ARBA" id="ARBA00022741"/>
    </source>
</evidence>
<dbReference type="eggNOG" id="COG1116">
    <property type="taxonomic scope" value="Bacteria"/>
</dbReference>
<keyword evidence="2" id="KW-0813">Transport</keyword>
<gene>
    <name evidence="6" type="ORF">R2601_05188</name>
</gene>
<reference evidence="6 7" key="1">
    <citation type="journal article" date="2010" name="J. Bacteriol.">
        <title>Genome sequences of Pelagibaca bermudensis HTCC2601T and Maritimibacter alkaliphilus HTCC2654T, the type strains of two marine Roseobacter genera.</title>
        <authorList>
            <person name="Thrash J.C."/>
            <person name="Cho J.C."/>
            <person name="Ferriera S."/>
            <person name="Johnson J."/>
            <person name="Vergin K.L."/>
            <person name="Giovannoni S.J."/>
        </authorList>
    </citation>
    <scope>NUCLEOTIDE SEQUENCE [LARGE SCALE GENOMIC DNA]</scope>
    <source>
        <strain evidence="7">DSM 26914 / JCM 13377 / KCTC 12554 / HTCC2601</strain>
    </source>
</reference>
<protein>
    <submittedName>
        <fullName evidence="6">ABC transporter related protein</fullName>
    </submittedName>
</protein>
<evidence type="ECO:0000259" key="5">
    <source>
        <dbReference type="PROSITE" id="PS50893"/>
    </source>
</evidence>
<dbReference type="InterPro" id="IPR027417">
    <property type="entry name" value="P-loop_NTPase"/>
</dbReference>
<dbReference type="InterPro" id="IPR003439">
    <property type="entry name" value="ABC_transporter-like_ATP-bd"/>
</dbReference>
<dbReference type="PROSITE" id="PS50893">
    <property type="entry name" value="ABC_TRANSPORTER_2"/>
    <property type="match status" value="1"/>
</dbReference>
<dbReference type="SMART" id="SM00382">
    <property type="entry name" value="AAA"/>
    <property type="match status" value="1"/>
</dbReference>
<dbReference type="STRING" id="314265.R2601_05188"/>
<sequence length="265" mass="27757">MPDAQRPDIRLTGVSKSFGGPAGEIPAVAPLDLRLAGGSMTALVGPSGCGKSTLLRLIAGLERPSTGEIRIGEETPDDLRKRAALSVAFQDAALLPWRTVAGNVALGRSLARRPRDAGAVSELIELVGLSGFEGRRPAELSGGMRQRAAIARAMASAPELLLLDEPFGALDELTRDRLNAELPALWEAHGATSVLVTHSVAEAVRLADRILVLSPRPARIAADIAVDLPRPRDGVVLASEAFRETCGQVSAALRDGQPPGRLAAQ</sequence>
<dbReference type="Pfam" id="PF00005">
    <property type="entry name" value="ABC_tran"/>
    <property type="match status" value="1"/>
</dbReference>
<dbReference type="GO" id="GO:0005524">
    <property type="term" value="F:ATP binding"/>
    <property type="evidence" value="ECO:0007669"/>
    <property type="project" value="UniProtKB-KW"/>
</dbReference>
<name>Q0FS66_SALBH</name>
<evidence type="ECO:0000313" key="6">
    <source>
        <dbReference type="EMBL" id="EAU47135.1"/>
    </source>
</evidence>
<dbReference type="InterPro" id="IPR050166">
    <property type="entry name" value="ABC_transporter_ATP-bind"/>
</dbReference>
<evidence type="ECO:0000313" key="7">
    <source>
        <dbReference type="Proteomes" id="UP000006230"/>
    </source>
</evidence>
<dbReference type="InterPro" id="IPR017871">
    <property type="entry name" value="ABC_transporter-like_CS"/>
</dbReference>
<keyword evidence="7" id="KW-1185">Reference proteome</keyword>
<dbReference type="HOGENOM" id="CLU_000604_1_22_5"/>
<dbReference type="InterPro" id="IPR003593">
    <property type="entry name" value="AAA+_ATPase"/>
</dbReference>
<dbReference type="AlphaFoldDB" id="Q0FS66"/>
<evidence type="ECO:0000256" key="2">
    <source>
        <dbReference type="ARBA" id="ARBA00022448"/>
    </source>
</evidence>